<evidence type="ECO:0000313" key="2">
    <source>
        <dbReference type="EMBL" id="CAD1829439.1"/>
    </source>
</evidence>
<dbReference type="EMBL" id="LR862147">
    <property type="protein sequence ID" value="CAD1829439.1"/>
    <property type="molecule type" value="Genomic_DNA"/>
</dbReference>
<reference evidence="2" key="1">
    <citation type="submission" date="2020-07" db="EMBL/GenBank/DDBJ databases">
        <authorList>
            <person name="Lin J."/>
        </authorList>
    </citation>
    <scope>NUCLEOTIDE SEQUENCE</scope>
</reference>
<feature type="region of interest" description="Disordered" evidence="1">
    <location>
        <begin position="1"/>
        <end position="99"/>
    </location>
</feature>
<sequence>MHLDRSPQKKKKKSFHQKGPPPHPFHRSPLPLPIPSDPLQPDPLCHRSLCRLPIPSQPIPSDPSAPTPSSIPSPRPLPFRPLAERHRKPPRGHIEDRVRHSSEIETLLSVSSSSAYASASALQRWISNQVVLYKPGIQRLLDEIYNGKRVDEWVF</sequence>
<evidence type="ECO:0000256" key="1">
    <source>
        <dbReference type="SAM" id="MobiDB-lite"/>
    </source>
</evidence>
<proteinExistence type="predicted"/>
<dbReference type="AlphaFoldDB" id="A0A6V7PEX1"/>
<accession>A0A6V7PEX1</accession>
<feature type="compositionally biased region" description="Pro residues" evidence="1">
    <location>
        <begin position="55"/>
        <end position="79"/>
    </location>
</feature>
<feature type="compositionally biased region" description="Pro residues" evidence="1">
    <location>
        <begin position="30"/>
        <end position="41"/>
    </location>
</feature>
<organism evidence="2">
    <name type="scientific">Ananas comosus var. bracteatus</name>
    <name type="common">red pineapple</name>
    <dbReference type="NCBI Taxonomy" id="296719"/>
    <lineage>
        <taxon>Eukaryota</taxon>
        <taxon>Viridiplantae</taxon>
        <taxon>Streptophyta</taxon>
        <taxon>Embryophyta</taxon>
        <taxon>Tracheophyta</taxon>
        <taxon>Spermatophyta</taxon>
        <taxon>Magnoliopsida</taxon>
        <taxon>Liliopsida</taxon>
        <taxon>Poales</taxon>
        <taxon>Bromeliaceae</taxon>
        <taxon>Bromelioideae</taxon>
        <taxon>Ananas</taxon>
    </lineage>
</organism>
<name>A0A6V7PEX1_ANACO</name>
<gene>
    <name evidence="2" type="ORF">CB5_LOCUS12650</name>
</gene>
<protein>
    <submittedName>
        <fullName evidence="2">Uncharacterized protein</fullName>
    </submittedName>
</protein>